<organism evidence="3 4">
    <name type="scientific">Aspergillus leporis</name>
    <dbReference type="NCBI Taxonomy" id="41062"/>
    <lineage>
        <taxon>Eukaryota</taxon>
        <taxon>Fungi</taxon>
        <taxon>Dikarya</taxon>
        <taxon>Ascomycota</taxon>
        <taxon>Pezizomycotina</taxon>
        <taxon>Eurotiomycetes</taxon>
        <taxon>Eurotiomycetidae</taxon>
        <taxon>Eurotiales</taxon>
        <taxon>Aspergillaceae</taxon>
        <taxon>Aspergillus</taxon>
        <taxon>Aspergillus subgen. Circumdati</taxon>
    </lineage>
</organism>
<evidence type="ECO:0000313" key="3">
    <source>
        <dbReference type="EMBL" id="KAB8067650.1"/>
    </source>
</evidence>
<keyword evidence="4" id="KW-1185">Reference proteome</keyword>
<dbReference type="PANTHER" id="PTHR38110:SF3">
    <property type="entry name" value="THIOESTERASE-LIKE SUPERFAMILY-DOMAIN-CONTAINING PROTEIN"/>
    <property type="match status" value="1"/>
</dbReference>
<dbReference type="PANTHER" id="PTHR38110">
    <property type="entry name" value="CHROMOSOME 23, WHOLE GENOME SHOTGUN SEQUENCE"/>
    <property type="match status" value="1"/>
</dbReference>
<dbReference type="InterPro" id="IPR042171">
    <property type="entry name" value="Acyl-CoA_hotdog"/>
</dbReference>
<dbReference type="Proteomes" id="UP000326565">
    <property type="component" value="Unassembled WGS sequence"/>
</dbReference>
<dbReference type="InterPro" id="IPR049449">
    <property type="entry name" value="TesB_ACOT8-like_N"/>
</dbReference>
<feature type="domain" description="Acyl-CoA thioesterase-like C-terminal" evidence="2">
    <location>
        <begin position="182"/>
        <end position="320"/>
    </location>
</feature>
<dbReference type="SUPFAM" id="SSF54637">
    <property type="entry name" value="Thioesterase/thiol ester dehydrase-isomerase"/>
    <property type="match status" value="1"/>
</dbReference>
<feature type="domain" description="Acyl-CoA thioesterase-like N-terminal HotDog" evidence="1">
    <location>
        <begin position="30"/>
        <end position="128"/>
    </location>
</feature>
<dbReference type="EMBL" id="ML732460">
    <property type="protein sequence ID" value="KAB8067650.1"/>
    <property type="molecule type" value="Genomic_DNA"/>
</dbReference>
<name>A0A5N5WKB6_9EURO</name>
<gene>
    <name evidence="3" type="ORF">BDV29DRAFT_185774</name>
</gene>
<protein>
    <submittedName>
        <fullName evidence="3">Thioesterase-like superfamily-domain-containing protein</fullName>
    </submittedName>
</protein>
<dbReference type="AlphaFoldDB" id="A0A5N5WKB6"/>
<dbReference type="Pfam" id="PF13622">
    <property type="entry name" value="4HBT_3"/>
    <property type="match status" value="1"/>
</dbReference>
<accession>A0A5N5WKB6</accession>
<dbReference type="Pfam" id="PF20789">
    <property type="entry name" value="4HBT_3C"/>
    <property type="match status" value="1"/>
</dbReference>
<dbReference type="InterPro" id="IPR052389">
    <property type="entry name" value="Sec_Metab_Biosynth-Assoc"/>
</dbReference>
<sequence length="334" mass="36672">MTTLPANSPAFEEAIKVTPLDSHRYSAFLRDEWCIGTVPHGGYTTAVIYRLALTHFAHTHPTLYNAPATPISIQLSFLRRTAVGPTILAVQDMKLGARTSTIHINLCQPSEKKEKKGELEVKVAGYITVSPPTAEVGITSNTDWTLQPPAQPGSGPKGRVNLATLGQNGRDGNWVLLEPPYPTFRRATLQLELYGPDPALGKPKVIDQWSRFTPGGDRKARWSNEAVAFLVDMFPMALGGLDQMASAASAQKSPEQTARFWYPTVTLNIDFKKRLPAQGAEWLYSRVHTKVVRDGRTDLNVEVLDEQGDVVALSTQVGLVLSASRNLGQRQTKM</sequence>
<dbReference type="InterPro" id="IPR049450">
    <property type="entry name" value="ACOT8-like_C"/>
</dbReference>
<dbReference type="Gene3D" id="2.40.160.210">
    <property type="entry name" value="Acyl-CoA thioesterase, double hotdog domain"/>
    <property type="match status" value="1"/>
</dbReference>
<dbReference type="InterPro" id="IPR029069">
    <property type="entry name" value="HotDog_dom_sf"/>
</dbReference>
<evidence type="ECO:0000259" key="2">
    <source>
        <dbReference type="Pfam" id="PF20789"/>
    </source>
</evidence>
<proteinExistence type="predicted"/>
<evidence type="ECO:0000313" key="4">
    <source>
        <dbReference type="Proteomes" id="UP000326565"/>
    </source>
</evidence>
<dbReference type="OrthoDB" id="2532955at2759"/>
<reference evidence="3 4" key="1">
    <citation type="submission" date="2019-04" db="EMBL/GenBank/DDBJ databases">
        <title>Friends and foes A comparative genomics study of 23 Aspergillus species from section Flavi.</title>
        <authorList>
            <consortium name="DOE Joint Genome Institute"/>
            <person name="Kjaerbolling I."/>
            <person name="Vesth T."/>
            <person name="Frisvad J.C."/>
            <person name="Nybo J.L."/>
            <person name="Theobald S."/>
            <person name="Kildgaard S."/>
            <person name="Isbrandt T."/>
            <person name="Kuo A."/>
            <person name="Sato A."/>
            <person name="Lyhne E.K."/>
            <person name="Kogle M.E."/>
            <person name="Wiebenga A."/>
            <person name="Kun R.S."/>
            <person name="Lubbers R.J."/>
            <person name="Makela M.R."/>
            <person name="Barry K."/>
            <person name="Chovatia M."/>
            <person name="Clum A."/>
            <person name="Daum C."/>
            <person name="Haridas S."/>
            <person name="He G."/>
            <person name="LaButti K."/>
            <person name="Lipzen A."/>
            <person name="Mondo S."/>
            <person name="Riley R."/>
            <person name="Salamov A."/>
            <person name="Simmons B.A."/>
            <person name="Magnuson J.K."/>
            <person name="Henrissat B."/>
            <person name="Mortensen U.H."/>
            <person name="Larsen T.O."/>
            <person name="Devries R.P."/>
            <person name="Grigoriev I.V."/>
            <person name="Machida M."/>
            <person name="Baker S.E."/>
            <person name="Andersen M.R."/>
        </authorList>
    </citation>
    <scope>NUCLEOTIDE SEQUENCE [LARGE SCALE GENOMIC DNA]</scope>
    <source>
        <strain evidence="3 4">CBS 151.66</strain>
    </source>
</reference>
<evidence type="ECO:0000259" key="1">
    <source>
        <dbReference type="Pfam" id="PF13622"/>
    </source>
</evidence>